<dbReference type="InterPro" id="IPR013328">
    <property type="entry name" value="6PGD_dom2"/>
</dbReference>
<dbReference type="SUPFAM" id="SSF48179">
    <property type="entry name" value="6-phosphogluconate dehydrogenase C-terminal domain-like"/>
    <property type="match status" value="1"/>
</dbReference>
<evidence type="ECO:0000256" key="2">
    <source>
        <dbReference type="ARBA" id="ARBA00022857"/>
    </source>
</evidence>
<keyword evidence="3" id="KW-0560">Oxidoreductase</keyword>
<dbReference type="PANTHER" id="PTHR43765:SF2">
    <property type="entry name" value="2-DEHYDROPANTOATE 2-REDUCTASE"/>
    <property type="match status" value="1"/>
</dbReference>
<dbReference type="InterPro" id="IPR008927">
    <property type="entry name" value="6-PGluconate_DH-like_C_sf"/>
</dbReference>
<protein>
    <recommendedName>
        <fullName evidence="8">2-dehydropantoate 2-reductase</fullName>
    </recommendedName>
</protein>
<dbReference type="InterPro" id="IPR013752">
    <property type="entry name" value="KPA_reductase"/>
</dbReference>
<keyword evidence="2" id="KW-0521">NADP</keyword>
<comment type="similarity">
    <text evidence="1">Belongs to the ketopantoate reductase family.</text>
</comment>
<evidence type="ECO:0000256" key="3">
    <source>
        <dbReference type="ARBA" id="ARBA00023002"/>
    </source>
</evidence>
<dbReference type="AlphaFoldDB" id="A0AAN7HGB6"/>
<evidence type="ECO:0000313" key="6">
    <source>
        <dbReference type="EMBL" id="KAK4239344.1"/>
    </source>
</evidence>
<dbReference type="EMBL" id="MU860066">
    <property type="protein sequence ID" value="KAK4239344.1"/>
    <property type="molecule type" value="Genomic_DNA"/>
</dbReference>
<dbReference type="Gene3D" id="3.40.50.720">
    <property type="entry name" value="NAD(P)-binding Rossmann-like Domain"/>
    <property type="match status" value="1"/>
</dbReference>
<evidence type="ECO:0000256" key="1">
    <source>
        <dbReference type="ARBA" id="ARBA00007870"/>
    </source>
</evidence>
<dbReference type="GO" id="GO:0005739">
    <property type="term" value="C:mitochondrion"/>
    <property type="evidence" value="ECO:0007669"/>
    <property type="project" value="TreeGrafter"/>
</dbReference>
<dbReference type="Pfam" id="PF08546">
    <property type="entry name" value="ApbA_C"/>
    <property type="match status" value="1"/>
</dbReference>
<proteinExistence type="inferred from homology"/>
<dbReference type="InterPro" id="IPR050838">
    <property type="entry name" value="Ketopantoate_reductase"/>
</dbReference>
<comment type="caution">
    <text evidence="6">The sequence shown here is derived from an EMBL/GenBank/DDBJ whole genome shotgun (WGS) entry which is preliminary data.</text>
</comment>
<reference evidence="6" key="1">
    <citation type="journal article" date="2023" name="Mol. Phylogenet. Evol.">
        <title>Genome-scale phylogeny and comparative genomics of the fungal order Sordariales.</title>
        <authorList>
            <person name="Hensen N."/>
            <person name="Bonometti L."/>
            <person name="Westerberg I."/>
            <person name="Brannstrom I.O."/>
            <person name="Guillou S."/>
            <person name="Cros-Aarteil S."/>
            <person name="Calhoun S."/>
            <person name="Haridas S."/>
            <person name="Kuo A."/>
            <person name="Mondo S."/>
            <person name="Pangilinan J."/>
            <person name="Riley R."/>
            <person name="LaButti K."/>
            <person name="Andreopoulos B."/>
            <person name="Lipzen A."/>
            <person name="Chen C."/>
            <person name="Yan M."/>
            <person name="Daum C."/>
            <person name="Ng V."/>
            <person name="Clum A."/>
            <person name="Steindorff A."/>
            <person name="Ohm R.A."/>
            <person name="Martin F."/>
            <person name="Silar P."/>
            <person name="Natvig D.O."/>
            <person name="Lalanne C."/>
            <person name="Gautier V."/>
            <person name="Ament-Velasquez S.L."/>
            <person name="Kruys A."/>
            <person name="Hutchinson M.I."/>
            <person name="Powell A.J."/>
            <person name="Barry K."/>
            <person name="Miller A.N."/>
            <person name="Grigoriev I.V."/>
            <person name="Debuchy R."/>
            <person name="Gladieux P."/>
            <person name="Hiltunen Thoren M."/>
            <person name="Johannesson H."/>
        </authorList>
    </citation>
    <scope>NUCLEOTIDE SEQUENCE</scope>
    <source>
        <strain evidence="6">CBS 532.94</strain>
    </source>
</reference>
<feature type="domain" description="Ketopantoate reductase N-terminal" evidence="4">
    <location>
        <begin position="72"/>
        <end position="237"/>
    </location>
</feature>
<feature type="domain" description="Ketopantoate reductase C-terminal" evidence="5">
    <location>
        <begin position="286"/>
        <end position="417"/>
    </location>
</feature>
<organism evidence="6 7">
    <name type="scientific">Achaetomium macrosporum</name>
    <dbReference type="NCBI Taxonomy" id="79813"/>
    <lineage>
        <taxon>Eukaryota</taxon>
        <taxon>Fungi</taxon>
        <taxon>Dikarya</taxon>
        <taxon>Ascomycota</taxon>
        <taxon>Pezizomycotina</taxon>
        <taxon>Sordariomycetes</taxon>
        <taxon>Sordariomycetidae</taxon>
        <taxon>Sordariales</taxon>
        <taxon>Chaetomiaceae</taxon>
        <taxon>Achaetomium</taxon>
    </lineage>
</organism>
<accession>A0AAN7HGB6</accession>
<dbReference type="Gene3D" id="1.10.1040.10">
    <property type="entry name" value="N-(1-d-carboxylethyl)-l-norvaline Dehydrogenase, domain 2"/>
    <property type="match status" value="1"/>
</dbReference>
<dbReference type="Proteomes" id="UP001303760">
    <property type="component" value="Unassembled WGS sequence"/>
</dbReference>
<evidence type="ECO:0000259" key="4">
    <source>
        <dbReference type="Pfam" id="PF02558"/>
    </source>
</evidence>
<dbReference type="GO" id="GO:0008677">
    <property type="term" value="F:2-dehydropantoate 2-reductase activity"/>
    <property type="evidence" value="ECO:0007669"/>
    <property type="project" value="TreeGrafter"/>
</dbReference>
<evidence type="ECO:0000259" key="5">
    <source>
        <dbReference type="Pfam" id="PF08546"/>
    </source>
</evidence>
<keyword evidence="7" id="KW-1185">Reference proteome</keyword>
<dbReference type="PANTHER" id="PTHR43765">
    <property type="entry name" value="2-DEHYDROPANTOATE 2-REDUCTASE-RELATED"/>
    <property type="match status" value="1"/>
</dbReference>
<name>A0AAN7HGB6_9PEZI</name>
<dbReference type="InterPro" id="IPR013332">
    <property type="entry name" value="KPR_N"/>
</dbReference>
<evidence type="ECO:0008006" key="8">
    <source>
        <dbReference type="Google" id="ProtNLM"/>
    </source>
</evidence>
<dbReference type="Pfam" id="PF02558">
    <property type="entry name" value="ApbA"/>
    <property type="match status" value="1"/>
</dbReference>
<gene>
    <name evidence="6" type="ORF">C8A03DRAFT_43034</name>
</gene>
<sequence>MISQALHAETVEERIEGGPSRILASPIAPTEREEQRRLDLIRSKVALWDAEERQAGAPISPAVGALRPSDQIHVMGLDLKGRYIAHTLAGCQTIPPVRYILHKRHLYRQWDNAKKQLSLYRDDHVIIHRRVRAEYTSEEEEGRSSSGHVIHNLIVTLPAGQVVQALSHVRHRLDHRSTICLVNDGLGVAEALIEAYFPSKLRRPTFLLGHFTTSLGHTDSPFSVSEVRPGRLYLSLFSEQFSEHVGGRFRIKRHPPLERTEKPTHLLRLLTAMPGLNATGRSMADFLEHKLPTVAFRTIVDPLAALFDCTYDYLATDRYTKNLIDAFISELSQVVSRMPECRDSPRFRQPAVYSWLRDEVYHRLMRQRTADSKMRAQVSHGWETDLDFLSGYFVRRGRELQVNVATLLSFLAAVKAKRSVMLKKLAADVPFE</sequence>
<reference evidence="6" key="2">
    <citation type="submission" date="2023-05" db="EMBL/GenBank/DDBJ databases">
        <authorList>
            <consortium name="Lawrence Berkeley National Laboratory"/>
            <person name="Steindorff A."/>
            <person name="Hensen N."/>
            <person name="Bonometti L."/>
            <person name="Westerberg I."/>
            <person name="Brannstrom I.O."/>
            <person name="Guillou S."/>
            <person name="Cros-Aarteil S."/>
            <person name="Calhoun S."/>
            <person name="Haridas S."/>
            <person name="Kuo A."/>
            <person name="Mondo S."/>
            <person name="Pangilinan J."/>
            <person name="Riley R."/>
            <person name="Labutti K."/>
            <person name="Andreopoulos B."/>
            <person name="Lipzen A."/>
            <person name="Chen C."/>
            <person name="Yanf M."/>
            <person name="Daum C."/>
            <person name="Ng V."/>
            <person name="Clum A."/>
            <person name="Ohm R."/>
            <person name="Martin F."/>
            <person name="Silar P."/>
            <person name="Natvig D."/>
            <person name="Lalanne C."/>
            <person name="Gautier V."/>
            <person name="Ament-Velasquez S.L."/>
            <person name="Kruys A."/>
            <person name="Hutchinson M.I."/>
            <person name="Powell A.J."/>
            <person name="Barry K."/>
            <person name="Miller A.N."/>
            <person name="Grigoriev I.V."/>
            <person name="Debuchy R."/>
            <person name="Gladieux P."/>
            <person name="Thoren M.H."/>
            <person name="Johannesson H."/>
        </authorList>
    </citation>
    <scope>NUCLEOTIDE SEQUENCE</scope>
    <source>
        <strain evidence="6">CBS 532.94</strain>
    </source>
</reference>
<dbReference type="GO" id="GO:0050661">
    <property type="term" value="F:NADP binding"/>
    <property type="evidence" value="ECO:0007669"/>
    <property type="project" value="TreeGrafter"/>
</dbReference>
<evidence type="ECO:0000313" key="7">
    <source>
        <dbReference type="Proteomes" id="UP001303760"/>
    </source>
</evidence>